<sequence>MQFSASSSAKSLFAMTLAAAASTAAYGHGAIESPMARQYQCKLDGGHWQSSDGSAVPNAGCRAAWQILKDENPHRQFDQWNEFAGFAPNQGQNLEDVKRTIPNGLLCAGGDPTKRGMDAPQSAGFRKTEIQNGKMTLTWYATATHNPSFMRAFITKPGWQNTQPLRWEDLEPIYEGETPMPVDDRYRYELQLPPGRTGDAIIYSIWQRRDSGNEGFYNCADVTFKGDGGPPPSPWHYKGPFVTPSLTPVAGDKVRFRVLAGPGKQEIVDERIDITAQNLSSWTWTFAEAISAKHGAIVQIGKKSDSDVITFDRNDIPGNASWATDKNAVAVTSLIPGGGDPDPVAPPEARISGASTVKPGETLTLTNAGTNGPNYRYDWHVHGFTPMNGTASSWSGQAPSAPGKATATLVVTDIEGRTSRASHDITITGDGGGQHPVWPAGLGSYKAGDVVTGLDGQAWACKPFPHGAWCNIAPNTTPSQWPYAPGGSGVPADEAQRAWKLAN</sequence>
<accession>A0A5E4TK76</accession>
<dbReference type="InterPro" id="IPR051024">
    <property type="entry name" value="GlcNAc_Chitin_IntDeg"/>
</dbReference>
<organism evidence="7 8">
    <name type="scientific">Pandoraea aquatica</name>
    <dbReference type="NCBI Taxonomy" id="2508290"/>
    <lineage>
        <taxon>Bacteria</taxon>
        <taxon>Pseudomonadati</taxon>
        <taxon>Pseudomonadota</taxon>
        <taxon>Betaproteobacteria</taxon>
        <taxon>Burkholderiales</taxon>
        <taxon>Burkholderiaceae</taxon>
        <taxon>Pandoraea</taxon>
    </lineage>
</organism>
<dbReference type="Proteomes" id="UP000366819">
    <property type="component" value="Unassembled WGS sequence"/>
</dbReference>
<dbReference type="GO" id="GO:0008061">
    <property type="term" value="F:chitin binding"/>
    <property type="evidence" value="ECO:0007669"/>
    <property type="project" value="UniProtKB-KW"/>
</dbReference>
<evidence type="ECO:0000256" key="4">
    <source>
        <dbReference type="SAM" id="SignalP"/>
    </source>
</evidence>
<dbReference type="InterPro" id="IPR041029">
    <property type="entry name" value="GbpA_2"/>
</dbReference>
<reference evidence="7 8" key="1">
    <citation type="submission" date="2019-08" db="EMBL/GenBank/DDBJ databases">
        <authorList>
            <person name="Peeters C."/>
        </authorList>
    </citation>
    <scope>NUCLEOTIDE SEQUENCE [LARGE SCALE GENOMIC DNA]</scope>
    <source>
        <strain evidence="7 8">LMG 31011</strain>
    </source>
</reference>
<keyword evidence="2" id="KW-0147">Chitin-binding</keyword>
<keyword evidence="3 4" id="KW-0732">Signal</keyword>
<evidence type="ECO:0000256" key="2">
    <source>
        <dbReference type="ARBA" id="ARBA00022669"/>
    </source>
</evidence>
<dbReference type="Gene3D" id="2.60.40.10">
    <property type="entry name" value="Immunoglobulins"/>
    <property type="match status" value="1"/>
</dbReference>
<dbReference type="PANTHER" id="PTHR34823">
    <property type="entry name" value="GLCNAC-BINDING PROTEIN A"/>
    <property type="match status" value="1"/>
</dbReference>
<name>A0A5E4TK76_9BURK</name>
<evidence type="ECO:0000259" key="6">
    <source>
        <dbReference type="Pfam" id="PF18416"/>
    </source>
</evidence>
<evidence type="ECO:0000256" key="1">
    <source>
        <dbReference type="ARBA" id="ARBA00022525"/>
    </source>
</evidence>
<feature type="domain" description="N-acetylglucosamine binding protein A" evidence="6">
    <location>
        <begin position="235"/>
        <end position="330"/>
    </location>
</feature>
<keyword evidence="1" id="KW-0964">Secreted</keyword>
<dbReference type="SUPFAM" id="SSF81296">
    <property type="entry name" value="E set domains"/>
    <property type="match status" value="1"/>
</dbReference>
<dbReference type="Pfam" id="PF03067">
    <property type="entry name" value="LPMO_10"/>
    <property type="match status" value="1"/>
</dbReference>
<dbReference type="EMBL" id="CABPSN010000002">
    <property type="protein sequence ID" value="VVD88287.1"/>
    <property type="molecule type" value="Genomic_DNA"/>
</dbReference>
<protein>
    <submittedName>
        <fullName evidence="7">Chitin-binding protein CbpD</fullName>
    </submittedName>
</protein>
<dbReference type="AlphaFoldDB" id="A0A5E4TK76"/>
<evidence type="ECO:0000256" key="3">
    <source>
        <dbReference type="ARBA" id="ARBA00022729"/>
    </source>
</evidence>
<evidence type="ECO:0000313" key="8">
    <source>
        <dbReference type="Proteomes" id="UP000366819"/>
    </source>
</evidence>
<dbReference type="InterPro" id="IPR004302">
    <property type="entry name" value="Cellulose/chitin-bd_N"/>
</dbReference>
<dbReference type="PANTHER" id="PTHR34823:SF1">
    <property type="entry name" value="CHITIN-BINDING TYPE-4 DOMAIN-CONTAINING PROTEIN"/>
    <property type="match status" value="1"/>
</dbReference>
<dbReference type="InterPro" id="IPR014756">
    <property type="entry name" value="Ig_E-set"/>
</dbReference>
<dbReference type="CDD" id="cd21177">
    <property type="entry name" value="LPMO_AA10"/>
    <property type="match status" value="1"/>
</dbReference>
<keyword evidence="8" id="KW-1185">Reference proteome</keyword>
<proteinExistence type="predicted"/>
<feature type="chain" id="PRO_5022769616" evidence="4">
    <location>
        <begin position="21"/>
        <end position="503"/>
    </location>
</feature>
<gene>
    <name evidence="7" type="primary">cbpD</name>
    <name evidence="7" type="ORF">PAQ31011_01491</name>
</gene>
<dbReference type="InterPro" id="IPR013783">
    <property type="entry name" value="Ig-like_fold"/>
</dbReference>
<dbReference type="Pfam" id="PF18416">
    <property type="entry name" value="GbpA_2"/>
    <property type="match status" value="1"/>
</dbReference>
<dbReference type="Gene3D" id="2.70.50.50">
    <property type="entry name" value="chitin-binding protein cbp21"/>
    <property type="match status" value="1"/>
</dbReference>
<evidence type="ECO:0000313" key="7">
    <source>
        <dbReference type="EMBL" id="VVD88287.1"/>
    </source>
</evidence>
<feature type="signal peptide" evidence="4">
    <location>
        <begin position="1"/>
        <end position="20"/>
    </location>
</feature>
<dbReference type="Gene3D" id="3.30.70.2150">
    <property type="match status" value="1"/>
</dbReference>
<feature type="domain" description="Chitin-binding type-4" evidence="5">
    <location>
        <begin position="28"/>
        <end position="222"/>
    </location>
</feature>
<evidence type="ECO:0000259" key="5">
    <source>
        <dbReference type="Pfam" id="PF03067"/>
    </source>
</evidence>